<dbReference type="EC" id="2.7.1.4" evidence="5"/>
<keyword evidence="8" id="KW-1185">Reference proteome</keyword>
<comment type="cofactor">
    <cofactor evidence="1">
        <name>Mg(2+)</name>
        <dbReference type="ChEBI" id="CHEBI:18420"/>
    </cofactor>
</comment>
<dbReference type="InterPro" id="IPR000600">
    <property type="entry name" value="ROK"/>
</dbReference>
<dbReference type="Proteomes" id="UP001187221">
    <property type="component" value="Unassembled WGS sequence"/>
</dbReference>
<dbReference type="PANTHER" id="PTHR42742:SF3">
    <property type="entry name" value="FRUCTOKINASE"/>
    <property type="match status" value="1"/>
</dbReference>
<evidence type="ECO:0000256" key="3">
    <source>
        <dbReference type="ARBA" id="ARBA00022833"/>
    </source>
</evidence>
<name>A0ABQ6P7G0_9SPHN</name>
<dbReference type="Gene3D" id="3.30.420.40">
    <property type="match status" value="2"/>
</dbReference>
<keyword evidence="4" id="KW-0460">Magnesium</keyword>
<dbReference type="Pfam" id="PF00480">
    <property type="entry name" value="ROK"/>
    <property type="match status" value="1"/>
</dbReference>
<protein>
    <recommendedName>
        <fullName evidence="5">fructokinase</fullName>
        <ecNumber evidence="5">2.7.1.4</ecNumber>
    </recommendedName>
</protein>
<evidence type="ECO:0000256" key="2">
    <source>
        <dbReference type="ARBA" id="ARBA00022723"/>
    </source>
</evidence>
<evidence type="ECO:0000256" key="5">
    <source>
        <dbReference type="ARBA" id="ARBA00038887"/>
    </source>
</evidence>
<evidence type="ECO:0000313" key="8">
    <source>
        <dbReference type="Proteomes" id="UP001187221"/>
    </source>
</evidence>
<keyword evidence="2" id="KW-0479">Metal-binding</keyword>
<evidence type="ECO:0000256" key="4">
    <source>
        <dbReference type="ARBA" id="ARBA00022842"/>
    </source>
</evidence>
<dbReference type="SUPFAM" id="SSF53067">
    <property type="entry name" value="Actin-like ATPase domain"/>
    <property type="match status" value="1"/>
</dbReference>
<reference evidence="7 8" key="1">
    <citation type="submission" date="2023-06" db="EMBL/GenBank/DDBJ databases">
        <title>Draft genome sequence of Novosphingobium sp. strain IK01.</title>
        <authorList>
            <person name="Hatamoto M."/>
            <person name="Ikarashi T."/>
            <person name="Yamaguchi T."/>
        </authorList>
    </citation>
    <scope>NUCLEOTIDE SEQUENCE [LARGE SCALE GENOMIC DNA]</scope>
    <source>
        <strain evidence="7 8">IK01</strain>
    </source>
</reference>
<evidence type="ECO:0000313" key="7">
    <source>
        <dbReference type="EMBL" id="GMM60071.1"/>
    </source>
</evidence>
<sequence>MTQTPLSSAPLVGAIEAGGTKFIAALATAQGEVLARARIPTETPETCFPALAAFFGAAQEQHGKASAFGVASFGPIDIDPASPAYGTFTTTPKPGWQGARFHDVLASFGAPIVVDTDVNGACLGEWMKGAGREKDGSHCRTLAYTTIGTGIGTGVVRDGRSLMGISHFESGHIPCPHDHATDPFPGNCPFHGDCLEGLTSGPAIEKRWGKSLDQLADDPSAIDLIGGYIAHLATSLVLLHMPDRLIFGGGVMKAPGLVESVRRQTQARLAGYVRHPRLDAGLETYIVTPGLGDDAGITGAIALACQTLPQ</sequence>
<dbReference type="InterPro" id="IPR051804">
    <property type="entry name" value="Carb_Metab_Reg_Kinase/Isom"/>
</dbReference>
<gene>
    <name evidence="7" type="ORF">NUTIK01_08480</name>
</gene>
<accession>A0ABQ6P7G0</accession>
<comment type="catalytic activity">
    <reaction evidence="6">
        <text>D-fructose + ATP = D-fructose 6-phosphate + ADP + H(+)</text>
        <dbReference type="Rhea" id="RHEA:16125"/>
        <dbReference type="ChEBI" id="CHEBI:15378"/>
        <dbReference type="ChEBI" id="CHEBI:30616"/>
        <dbReference type="ChEBI" id="CHEBI:37721"/>
        <dbReference type="ChEBI" id="CHEBI:61527"/>
        <dbReference type="ChEBI" id="CHEBI:456216"/>
        <dbReference type="EC" id="2.7.1.4"/>
    </reaction>
</comment>
<organism evidence="7 8">
    <name type="scientific">Novosphingobium pituita</name>
    <dbReference type="NCBI Taxonomy" id="3056842"/>
    <lineage>
        <taxon>Bacteria</taxon>
        <taxon>Pseudomonadati</taxon>
        <taxon>Pseudomonadota</taxon>
        <taxon>Alphaproteobacteria</taxon>
        <taxon>Sphingomonadales</taxon>
        <taxon>Sphingomonadaceae</taxon>
        <taxon>Novosphingobium</taxon>
    </lineage>
</organism>
<evidence type="ECO:0000256" key="1">
    <source>
        <dbReference type="ARBA" id="ARBA00001946"/>
    </source>
</evidence>
<keyword evidence="3" id="KW-0862">Zinc</keyword>
<comment type="caution">
    <text evidence="7">The sequence shown here is derived from an EMBL/GenBank/DDBJ whole genome shotgun (WGS) entry which is preliminary data.</text>
</comment>
<dbReference type="EMBL" id="BTFW01000001">
    <property type="protein sequence ID" value="GMM60071.1"/>
    <property type="molecule type" value="Genomic_DNA"/>
</dbReference>
<proteinExistence type="predicted"/>
<dbReference type="InterPro" id="IPR043129">
    <property type="entry name" value="ATPase_NBD"/>
</dbReference>
<dbReference type="PANTHER" id="PTHR42742">
    <property type="entry name" value="TRANSCRIPTIONAL REPRESSOR MPRA"/>
    <property type="match status" value="1"/>
</dbReference>
<dbReference type="CDD" id="cd24067">
    <property type="entry name" value="ASKHA_NBD_ROK_BsFRK-like"/>
    <property type="match status" value="1"/>
</dbReference>
<dbReference type="RefSeq" id="WP_317973891.1">
    <property type="nucleotide sequence ID" value="NZ_BTFW01000001.1"/>
</dbReference>
<evidence type="ECO:0000256" key="6">
    <source>
        <dbReference type="ARBA" id="ARBA00048451"/>
    </source>
</evidence>